<name>A0A9N9FBD3_9GLOM</name>
<gene>
    <name evidence="1" type="ORF">AMORRO_LOCUS4269</name>
</gene>
<comment type="caution">
    <text evidence="1">The sequence shown here is derived from an EMBL/GenBank/DDBJ whole genome shotgun (WGS) entry which is preliminary data.</text>
</comment>
<accession>A0A9N9FBD3</accession>
<evidence type="ECO:0000313" key="1">
    <source>
        <dbReference type="EMBL" id="CAG8522338.1"/>
    </source>
</evidence>
<reference evidence="1" key="1">
    <citation type="submission" date="2021-06" db="EMBL/GenBank/DDBJ databases">
        <authorList>
            <person name="Kallberg Y."/>
            <person name="Tangrot J."/>
            <person name="Rosling A."/>
        </authorList>
    </citation>
    <scope>NUCLEOTIDE SEQUENCE</scope>
    <source>
        <strain evidence="1">CL551</strain>
    </source>
</reference>
<dbReference type="Proteomes" id="UP000789342">
    <property type="component" value="Unassembled WGS sequence"/>
</dbReference>
<sequence>MTEVKKNTRSEKPRYYLPINSSLDISSVSMAGLESKIIEEQNNLVYE</sequence>
<dbReference type="AlphaFoldDB" id="A0A9N9FBD3"/>
<evidence type="ECO:0000313" key="2">
    <source>
        <dbReference type="Proteomes" id="UP000789342"/>
    </source>
</evidence>
<protein>
    <submittedName>
        <fullName evidence="1">13071_t:CDS:1</fullName>
    </submittedName>
</protein>
<dbReference type="EMBL" id="CAJVPV010002269">
    <property type="protein sequence ID" value="CAG8522338.1"/>
    <property type="molecule type" value="Genomic_DNA"/>
</dbReference>
<proteinExistence type="predicted"/>
<keyword evidence="2" id="KW-1185">Reference proteome</keyword>
<organism evidence="1 2">
    <name type="scientific">Acaulospora morrowiae</name>
    <dbReference type="NCBI Taxonomy" id="94023"/>
    <lineage>
        <taxon>Eukaryota</taxon>
        <taxon>Fungi</taxon>
        <taxon>Fungi incertae sedis</taxon>
        <taxon>Mucoromycota</taxon>
        <taxon>Glomeromycotina</taxon>
        <taxon>Glomeromycetes</taxon>
        <taxon>Diversisporales</taxon>
        <taxon>Acaulosporaceae</taxon>
        <taxon>Acaulospora</taxon>
    </lineage>
</organism>